<protein>
    <submittedName>
        <fullName evidence="4">PKD domain-containing protein</fullName>
    </submittedName>
</protein>
<dbReference type="InterPro" id="IPR035986">
    <property type="entry name" value="PKD_dom_sf"/>
</dbReference>
<proteinExistence type="predicted"/>
<evidence type="ECO:0000313" key="5">
    <source>
        <dbReference type="Proteomes" id="UP001284601"/>
    </source>
</evidence>
<organism evidence="4 5">
    <name type="scientific">Conexibacter stalactiti</name>
    <dbReference type="NCBI Taxonomy" id="1940611"/>
    <lineage>
        <taxon>Bacteria</taxon>
        <taxon>Bacillati</taxon>
        <taxon>Actinomycetota</taxon>
        <taxon>Thermoleophilia</taxon>
        <taxon>Solirubrobacterales</taxon>
        <taxon>Conexibacteraceae</taxon>
        <taxon>Conexibacter</taxon>
    </lineage>
</organism>
<dbReference type="SUPFAM" id="SSF49299">
    <property type="entry name" value="PKD domain"/>
    <property type="match status" value="1"/>
</dbReference>
<keyword evidence="5" id="KW-1185">Reference proteome</keyword>
<feature type="chain" id="PRO_5045253752" evidence="2">
    <location>
        <begin position="24"/>
        <end position="555"/>
    </location>
</feature>
<dbReference type="EMBL" id="JAWSTH010000024">
    <property type="protein sequence ID" value="MDW5594942.1"/>
    <property type="molecule type" value="Genomic_DNA"/>
</dbReference>
<accession>A0ABU4HNT6</accession>
<dbReference type="InterPro" id="IPR013783">
    <property type="entry name" value="Ig-like_fold"/>
</dbReference>
<evidence type="ECO:0000256" key="1">
    <source>
        <dbReference type="SAM" id="MobiDB-lite"/>
    </source>
</evidence>
<reference evidence="5" key="1">
    <citation type="submission" date="2023-07" db="EMBL/GenBank/DDBJ databases">
        <title>Conexibacter stalactiti sp. nov., isolated from stalactites in a lava cave and emended description of the genus Conexibacter.</title>
        <authorList>
            <person name="Lee S.D."/>
        </authorList>
    </citation>
    <scope>NUCLEOTIDE SEQUENCE [LARGE SCALE GENOMIC DNA]</scope>
    <source>
        <strain evidence="5">KCTC 39840</strain>
    </source>
</reference>
<dbReference type="CDD" id="cd00146">
    <property type="entry name" value="PKD"/>
    <property type="match status" value="1"/>
</dbReference>
<feature type="region of interest" description="Disordered" evidence="1">
    <location>
        <begin position="119"/>
        <end position="138"/>
    </location>
</feature>
<dbReference type="PROSITE" id="PS50093">
    <property type="entry name" value="PKD"/>
    <property type="match status" value="1"/>
</dbReference>
<evidence type="ECO:0000313" key="4">
    <source>
        <dbReference type="EMBL" id="MDW5594942.1"/>
    </source>
</evidence>
<evidence type="ECO:0000259" key="3">
    <source>
        <dbReference type="PROSITE" id="PS50093"/>
    </source>
</evidence>
<dbReference type="Gene3D" id="2.60.40.10">
    <property type="entry name" value="Immunoglobulins"/>
    <property type="match status" value="1"/>
</dbReference>
<feature type="region of interest" description="Disordered" evidence="1">
    <location>
        <begin position="522"/>
        <end position="555"/>
    </location>
</feature>
<dbReference type="RefSeq" id="WP_318597275.1">
    <property type="nucleotide sequence ID" value="NZ_JAWSTH010000024.1"/>
</dbReference>
<dbReference type="Proteomes" id="UP001284601">
    <property type="component" value="Unassembled WGS sequence"/>
</dbReference>
<name>A0ABU4HNT6_9ACTN</name>
<feature type="domain" description="PKD" evidence="3">
    <location>
        <begin position="466"/>
        <end position="516"/>
    </location>
</feature>
<reference evidence="4 5" key="2">
    <citation type="submission" date="2023-10" db="EMBL/GenBank/DDBJ databases">
        <authorList>
            <person name="Han X.F."/>
        </authorList>
    </citation>
    <scope>NUCLEOTIDE SEQUENCE [LARGE SCALE GENOMIC DNA]</scope>
    <source>
        <strain evidence="4 5">KCTC 39840</strain>
    </source>
</reference>
<dbReference type="SMART" id="SM00089">
    <property type="entry name" value="PKD"/>
    <property type="match status" value="1"/>
</dbReference>
<evidence type="ECO:0000256" key="2">
    <source>
        <dbReference type="SAM" id="SignalP"/>
    </source>
</evidence>
<dbReference type="Pfam" id="PF18911">
    <property type="entry name" value="PKD_4"/>
    <property type="match status" value="1"/>
</dbReference>
<dbReference type="InterPro" id="IPR022409">
    <property type="entry name" value="PKD/Chitinase_dom"/>
</dbReference>
<feature type="non-terminal residue" evidence="4">
    <location>
        <position position="555"/>
    </location>
</feature>
<feature type="compositionally biased region" description="Pro residues" evidence="1">
    <location>
        <begin position="522"/>
        <end position="531"/>
    </location>
</feature>
<dbReference type="SUPFAM" id="SSF89372">
    <property type="entry name" value="Fucose-specific lectin"/>
    <property type="match status" value="1"/>
</dbReference>
<comment type="caution">
    <text evidence="4">The sequence shown here is derived from an EMBL/GenBank/DDBJ whole genome shotgun (WGS) entry which is preliminary data.</text>
</comment>
<dbReference type="InterPro" id="IPR000601">
    <property type="entry name" value="PKD_dom"/>
</dbReference>
<sequence>MRSAASILVTTAAAFALAPTADARWLAPTAIGQLGAASLAPAVAAGPDGSVATIFPAIDNGRVAFLSSVRPAGGSWEPSVVLEAPTSGISSVDVVIGPDGRTTAAWIATSGSRFGVRSSTRAAGGSWSEPADLSDNGSNAEQLTLASGPDGAVAATWRRYDGRRWIIEARVRPAGGGWGPAAAISAGGQDANSPRITLDGSGAAHALWARSNGSKTVIEWRMLPAGGSWSPTETLSSAAYSAGYPQLAVSPAGDAVVAWTLGTAPTSVQARLRPAGGAWEASTHDVSASGRAANEPLAGIDGSGNATVLWSESDGMHTLVRAAAHPAGGGWSGGGPLSAGGASAGALTLAVAPDGVAVAGWARFVGGAVVIEGARRPADGAAWQPAQQLSAGGRNALYPQVALDGRGNAVAVWDRASDADAAKHEIQAIGFDGEAPLLDGLSVPAAATVGDAVPLAVTAFDVWSPPAAVTWSFGDGTSVAGATASHRFAQAGEQQVTVTAVDAIGRQTSATRVVSVAPAPVVAPLPGPGPVAPGQGGGGGGPSAAPLRATLGAGG</sequence>
<gene>
    <name evidence="4" type="ORF">R7226_11365</name>
</gene>
<keyword evidence="2" id="KW-0732">Signal</keyword>
<feature type="signal peptide" evidence="2">
    <location>
        <begin position="1"/>
        <end position="23"/>
    </location>
</feature>